<dbReference type="EMBL" id="JBHUKS010000012">
    <property type="protein sequence ID" value="MFD2469329.1"/>
    <property type="molecule type" value="Genomic_DNA"/>
</dbReference>
<name>A0ABW5H8W3_9PSEU</name>
<comment type="caution">
    <text evidence="1">The sequence shown here is derived from an EMBL/GenBank/DDBJ whole genome shotgun (WGS) entry which is preliminary data.</text>
</comment>
<evidence type="ECO:0000313" key="1">
    <source>
        <dbReference type="EMBL" id="MFD2469329.1"/>
    </source>
</evidence>
<gene>
    <name evidence="1" type="ORF">ACFSVL_18240</name>
</gene>
<protein>
    <submittedName>
        <fullName evidence="1">Lasso RiPP family leader peptide-containing protein</fullName>
    </submittedName>
</protein>
<dbReference type="NCBIfam" id="NF033521">
    <property type="entry name" value="lasso_leader_L3"/>
    <property type="match status" value="1"/>
</dbReference>
<accession>A0ABW5H8W3</accession>
<keyword evidence="2" id="KW-1185">Reference proteome</keyword>
<evidence type="ECO:0000313" key="2">
    <source>
        <dbReference type="Proteomes" id="UP001597483"/>
    </source>
</evidence>
<sequence length="45" mass="4934">MSRTSIETIAYEPPTMAEAGDFAEVTLGLPNLGWELDGRCLFACR</sequence>
<reference evidence="2" key="1">
    <citation type="journal article" date="2019" name="Int. J. Syst. Evol. Microbiol.">
        <title>The Global Catalogue of Microorganisms (GCM) 10K type strain sequencing project: providing services to taxonomists for standard genome sequencing and annotation.</title>
        <authorList>
            <consortium name="The Broad Institute Genomics Platform"/>
            <consortium name="The Broad Institute Genome Sequencing Center for Infectious Disease"/>
            <person name="Wu L."/>
            <person name="Ma J."/>
        </authorList>
    </citation>
    <scope>NUCLEOTIDE SEQUENCE [LARGE SCALE GENOMIC DNA]</scope>
    <source>
        <strain evidence="2">CGMCC 4.7641</strain>
    </source>
</reference>
<proteinExistence type="predicted"/>
<dbReference type="Proteomes" id="UP001597483">
    <property type="component" value="Unassembled WGS sequence"/>
</dbReference>
<organism evidence="1 2">
    <name type="scientific">Amycolatopsis silviterrae</name>
    <dbReference type="NCBI Taxonomy" id="1656914"/>
    <lineage>
        <taxon>Bacteria</taxon>
        <taxon>Bacillati</taxon>
        <taxon>Actinomycetota</taxon>
        <taxon>Actinomycetes</taxon>
        <taxon>Pseudonocardiales</taxon>
        <taxon>Pseudonocardiaceae</taxon>
        <taxon>Amycolatopsis</taxon>
    </lineage>
</organism>
<dbReference type="RefSeq" id="WP_378305620.1">
    <property type="nucleotide sequence ID" value="NZ_JBHUKS010000012.1"/>
</dbReference>